<dbReference type="SMART" id="SM00244">
    <property type="entry name" value="PHB"/>
    <property type="match status" value="1"/>
</dbReference>
<evidence type="ECO:0000256" key="4">
    <source>
        <dbReference type="ARBA" id="ARBA00022989"/>
    </source>
</evidence>
<dbReference type="GO" id="GO:0016020">
    <property type="term" value="C:membrane"/>
    <property type="evidence" value="ECO:0007669"/>
    <property type="project" value="UniProtKB-SubCell"/>
</dbReference>
<comment type="similarity">
    <text evidence="2">Belongs to the band 7/mec-2 family. HflC subfamily.</text>
</comment>
<dbReference type="SUPFAM" id="SSF117892">
    <property type="entry name" value="Band 7/SPFH domain"/>
    <property type="match status" value="1"/>
</dbReference>
<evidence type="ECO:0000256" key="2">
    <source>
        <dbReference type="ARBA" id="ARBA00007862"/>
    </source>
</evidence>
<dbReference type="NCBIfam" id="TIGR01932">
    <property type="entry name" value="hflC"/>
    <property type="match status" value="2"/>
</dbReference>
<name>A0A3B0WLU2_9ZZZZ</name>
<dbReference type="AlphaFoldDB" id="A0A3B0WLU2"/>
<dbReference type="PANTHER" id="PTHR42911:SF1">
    <property type="entry name" value="MODULATOR OF FTSH PROTEASE HFLC"/>
    <property type="match status" value="1"/>
</dbReference>
<evidence type="ECO:0000256" key="1">
    <source>
        <dbReference type="ARBA" id="ARBA00004370"/>
    </source>
</evidence>
<gene>
    <name evidence="7" type="ORF">MNBD_GAMMA05-1373</name>
</gene>
<proteinExistence type="inferred from homology"/>
<dbReference type="InterPro" id="IPR001972">
    <property type="entry name" value="Stomatin_HflK_fam"/>
</dbReference>
<dbReference type="InterPro" id="IPR001107">
    <property type="entry name" value="Band_7"/>
</dbReference>
<accession>A0A3B0WLU2</accession>
<dbReference type="CDD" id="cd03405">
    <property type="entry name" value="SPFH_HflC"/>
    <property type="match status" value="1"/>
</dbReference>
<keyword evidence="4" id="KW-1133">Transmembrane helix</keyword>
<reference evidence="7" key="1">
    <citation type="submission" date="2018-06" db="EMBL/GenBank/DDBJ databases">
        <authorList>
            <person name="Zhirakovskaya E."/>
        </authorList>
    </citation>
    <scope>NUCLEOTIDE SEQUENCE</scope>
</reference>
<evidence type="ECO:0000259" key="6">
    <source>
        <dbReference type="SMART" id="SM00244"/>
    </source>
</evidence>
<dbReference type="PRINTS" id="PR00721">
    <property type="entry name" value="STOMATIN"/>
</dbReference>
<protein>
    <submittedName>
        <fullName evidence="7">HflC protein</fullName>
    </submittedName>
</protein>
<dbReference type="Pfam" id="PF01145">
    <property type="entry name" value="Band_7"/>
    <property type="match status" value="1"/>
</dbReference>
<evidence type="ECO:0000256" key="5">
    <source>
        <dbReference type="ARBA" id="ARBA00023136"/>
    </source>
</evidence>
<comment type="subcellular location">
    <subcellularLocation>
        <location evidence="1">Membrane</location>
    </subcellularLocation>
</comment>
<feature type="domain" description="Band 7" evidence="6">
    <location>
        <begin position="19"/>
        <end position="182"/>
    </location>
</feature>
<keyword evidence="3" id="KW-0812">Transmembrane</keyword>
<dbReference type="EMBL" id="UOFE01000002">
    <property type="protein sequence ID" value="VAW50349.1"/>
    <property type="molecule type" value="Genomic_DNA"/>
</dbReference>
<dbReference type="PIRSF" id="PIRSF005651">
    <property type="entry name" value="HflC"/>
    <property type="match status" value="1"/>
</dbReference>
<dbReference type="InterPro" id="IPR010200">
    <property type="entry name" value="HflC"/>
</dbReference>
<evidence type="ECO:0000313" key="7">
    <source>
        <dbReference type="EMBL" id="VAW50349.1"/>
    </source>
</evidence>
<dbReference type="InterPro" id="IPR036013">
    <property type="entry name" value="Band_7/SPFH_dom_sf"/>
</dbReference>
<evidence type="ECO:0000256" key="3">
    <source>
        <dbReference type="ARBA" id="ARBA00022692"/>
    </source>
</evidence>
<dbReference type="Gene3D" id="3.30.479.30">
    <property type="entry name" value="Band 7 domain"/>
    <property type="match status" value="1"/>
</dbReference>
<organism evidence="7">
    <name type="scientific">hydrothermal vent metagenome</name>
    <dbReference type="NCBI Taxonomy" id="652676"/>
    <lineage>
        <taxon>unclassified sequences</taxon>
        <taxon>metagenomes</taxon>
        <taxon>ecological metagenomes</taxon>
    </lineage>
</organism>
<dbReference type="PANTHER" id="PTHR42911">
    <property type="entry name" value="MODULATOR OF FTSH PROTEASE HFLC"/>
    <property type="match status" value="1"/>
</dbReference>
<sequence length="290" mass="33795">MLVNSLKVIVPLVLLLLWTSLFTVDERQEAILFQFGEIIESDFEPGLHVKLPFMNNVKKFDNRILTIDQKPERFLTQEKKDLIVDSYVKWRITDVVQYYKTTQGDELTAGRLLYENINNGLRDEFGKRTIQEIISGDRTQIMSLMTEQASERAKSLGIEVVDVRVKKVDYPERVSNSVYQRMRAEREREARDFRSKGHEASERIQADADRQRSILVAEAYRDSEIVRGEGDAKATEIYAKAFNKDREFYKFSRSLTAYTKNFSNAGDVILLQPDSDYFRYFKDPSGKQKK</sequence>
<keyword evidence="5" id="KW-0472">Membrane</keyword>